<reference evidence="1 2" key="1">
    <citation type="journal article" date="2016" name="Nat. Commun.">
        <title>Ectomycorrhizal ecology is imprinted in the genome of the dominant symbiotic fungus Cenococcum geophilum.</title>
        <authorList>
            <consortium name="DOE Joint Genome Institute"/>
            <person name="Peter M."/>
            <person name="Kohler A."/>
            <person name="Ohm R.A."/>
            <person name="Kuo A."/>
            <person name="Krutzmann J."/>
            <person name="Morin E."/>
            <person name="Arend M."/>
            <person name="Barry K.W."/>
            <person name="Binder M."/>
            <person name="Choi C."/>
            <person name="Clum A."/>
            <person name="Copeland A."/>
            <person name="Grisel N."/>
            <person name="Haridas S."/>
            <person name="Kipfer T."/>
            <person name="LaButti K."/>
            <person name="Lindquist E."/>
            <person name="Lipzen A."/>
            <person name="Maire R."/>
            <person name="Meier B."/>
            <person name="Mihaltcheva S."/>
            <person name="Molinier V."/>
            <person name="Murat C."/>
            <person name="Poggeler S."/>
            <person name="Quandt C.A."/>
            <person name="Sperisen C."/>
            <person name="Tritt A."/>
            <person name="Tisserant E."/>
            <person name="Crous P.W."/>
            <person name="Henrissat B."/>
            <person name="Nehls U."/>
            <person name="Egli S."/>
            <person name="Spatafora J.W."/>
            <person name="Grigoriev I.V."/>
            <person name="Martin F.M."/>
        </authorList>
    </citation>
    <scope>NUCLEOTIDE SEQUENCE [LARGE SCALE GENOMIC DNA]</scope>
    <source>
        <strain evidence="1 2">1.58</strain>
    </source>
</reference>
<evidence type="ECO:0000313" key="2">
    <source>
        <dbReference type="Proteomes" id="UP000250078"/>
    </source>
</evidence>
<accession>A0ACC8ELD9</accession>
<evidence type="ECO:0000313" key="1">
    <source>
        <dbReference type="EMBL" id="OCK86938.1"/>
    </source>
</evidence>
<dbReference type="Proteomes" id="UP000250078">
    <property type="component" value="Unassembled WGS sequence"/>
</dbReference>
<organism evidence="1 2">
    <name type="scientific">Cenococcum geophilum 1.58</name>
    <dbReference type="NCBI Taxonomy" id="794803"/>
    <lineage>
        <taxon>Eukaryota</taxon>
        <taxon>Fungi</taxon>
        <taxon>Dikarya</taxon>
        <taxon>Ascomycota</taxon>
        <taxon>Pezizomycotina</taxon>
        <taxon>Dothideomycetes</taxon>
        <taxon>Pleosporomycetidae</taxon>
        <taxon>Gloniales</taxon>
        <taxon>Gloniaceae</taxon>
        <taxon>Cenococcum</taxon>
    </lineage>
</organism>
<proteinExistence type="predicted"/>
<keyword evidence="2" id="KW-1185">Reference proteome</keyword>
<protein>
    <submittedName>
        <fullName evidence="1">Uncharacterized protein</fullName>
    </submittedName>
</protein>
<gene>
    <name evidence="1" type="ORF">K441DRAFT_671542</name>
</gene>
<dbReference type="EMBL" id="KV748277">
    <property type="protein sequence ID" value="OCK86938.1"/>
    <property type="molecule type" value="Genomic_DNA"/>
</dbReference>
<sequence>MRIDQALDLGHSAITIQEDVRQSCGLSKLYDVRQLATCFVVKSSRKAKSVRQLLERSAALFLLLLPPCRSLERTAAN</sequence>
<name>A0ACC8ELD9_9PEZI</name>